<reference evidence="1" key="1">
    <citation type="submission" date="2018-02" db="EMBL/GenBank/DDBJ databases">
        <title>Rhizophora mucronata_Transcriptome.</title>
        <authorList>
            <person name="Meera S.P."/>
            <person name="Sreeshan A."/>
            <person name="Augustine A."/>
        </authorList>
    </citation>
    <scope>NUCLEOTIDE SEQUENCE</scope>
    <source>
        <tissue evidence="1">Leaf</tissue>
    </source>
</reference>
<dbReference type="AlphaFoldDB" id="A0A2P2N1N1"/>
<sequence>MQPAGKCVPYCILYHSSKIFKIQN</sequence>
<name>A0A2P2N1N1_RHIMU</name>
<dbReference type="EMBL" id="GGEC01055891">
    <property type="protein sequence ID" value="MBX36375.1"/>
    <property type="molecule type" value="Transcribed_RNA"/>
</dbReference>
<protein>
    <submittedName>
        <fullName evidence="1">Uncharacterized protein</fullName>
    </submittedName>
</protein>
<evidence type="ECO:0000313" key="1">
    <source>
        <dbReference type="EMBL" id="MBX36375.1"/>
    </source>
</evidence>
<accession>A0A2P2N1N1</accession>
<proteinExistence type="predicted"/>
<organism evidence="1">
    <name type="scientific">Rhizophora mucronata</name>
    <name type="common">Asiatic mangrove</name>
    <dbReference type="NCBI Taxonomy" id="61149"/>
    <lineage>
        <taxon>Eukaryota</taxon>
        <taxon>Viridiplantae</taxon>
        <taxon>Streptophyta</taxon>
        <taxon>Embryophyta</taxon>
        <taxon>Tracheophyta</taxon>
        <taxon>Spermatophyta</taxon>
        <taxon>Magnoliopsida</taxon>
        <taxon>eudicotyledons</taxon>
        <taxon>Gunneridae</taxon>
        <taxon>Pentapetalae</taxon>
        <taxon>rosids</taxon>
        <taxon>fabids</taxon>
        <taxon>Malpighiales</taxon>
        <taxon>Rhizophoraceae</taxon>
        <taxon>Rhizophora</taxon>
    </lineage>
</organism>